<dbReference type="Pfam" id="PF07045">
    <property type="entry name" value="DUF1330"/>
    <property type="match status" value="1"/>
</dbReference>
<evidence type="ECO:0000313" key="3">
    <source>
        <dbReference type="Proteomes" id="UP000198992"/>
    </source>
</evidence>
<dbReference type="EMBL" id="FNTH01000001">
    <property type="protein sequence ID" value="SED35782.1"/>
    <property type="molecule type" value="Genomic_DNA"/>
</dbReference>
<evidence type="ECO:0000313" key="2">
    <source>
        <dbReference type="EMBL" id="SED35782.1"/>
    </source>
</evidence>
<evidence type="ECO:0000259" key="1">
    <source>
        <dbReference type="Pfam" id="PF07045"/>
    </source>
</evidence>
<sequence length="97" mass="10303">MAKGYWITFYRSISDPVALAAYGKLAGPAVVAHGGRFLARGEATKVYEQGIVQRTTVTEFDSVEDAIAAHSSPAYQEALRALGGGCERDVRIVAGVD</sequence>
<dbReference type="SUPFAM" id="SSF54909">
    <property type="entry name" value="Dimeric alpha+beta barrel"/>
    <property type="match status" value="1"/>
</dbReference>
<dbReference type="RefSeq" id="WP_092119358.1">
    <property type="nucleotide sequence ID" value="NZ_FNTH01000001.1"/>
</dbReference>
<proteinExistence type="predicted"/>
<protein>
    <submittedName>
        <fullName evidence="2">Uncharacterized conserved protein, DUF1330 family</fullName>
    </submittedName>
</protein>
<dbReference type="Gene3D" id="3.30.70.100">
    <property type="match status" value="1"/>
</dbReference>
<dbReference type="AlphaFoldDB" id="A0A1H5A0D4"/>
<dbReference type="InterPro" id="IPR011008">
    <property type="entry name" value="Dimeric_a/b-barrel"/>
</dbReference>
<feature type="domain" description="DUF1330" evidence="1">
    <location>
        <begin position="3"/>
        <end position="96"/>
    </location>
</feature>
<dbReference type="OrthoDB" id="9806380at2"/>
<dbReference type="Proteomes" id="UP000198992">
    <property type="component" value="Unassembled WGS sequence"/>
</dbReference>
<organism evidence="2 3">
    <name type="scientific">Bradyrhizobium erythrophlei</name>
    <dbReference type="NCBI Taxonomy" id="1437360"/>
    <lineage>
        <taxon>Bacteria</taxon>
        <taxon>Pseudomonadati</taxon>
        <taxon>Pseudomonadota</taxon>
        <taxon>Alphaproteobacteria</taxon>
        <taxon>Hyphomicrobiales</taxon>
        <taxon>Nitrobacteraceae</taxon>
        <taxon>Bradyrhizobium</taxon>
    </lineage>
</organism>
<name>A0A1H5A0D4_9BRAD</name>
<gene>
    <name evidence="2" type="ORF">SAMN05444164_4532</name>
</gene>
<reference evidence="2 3" key="1">
    <citation type="submission" date="2016-10" db="EMBL/GenBank/DDBJ databases">
        <authorList>
            <person name="de Groot N.N."/>
        </authorList>
    </citation>
    <scope>NUCLEOTIDE SEQUENCE [LARGE SCALE GENOMIC DNA]</scope>
    <source>
        <strain evidence="2 3">MT12</strain>
    </source>
</reference>
<accession>A0A1H5A0D4</accession>
<dbReference type="InterPro" id="IPR010753">
    <property type="entry name" value="DUF1330"/>
</dbReference>